<reference evidence="1 2" key="1">
    <citation type="submission" date="2018-08" db="EMBL/GenBank/DDBJ databases">
        <title>Fulvimarina sp. 85, whole genome shotgun sequence.</title>
        <authorList>
            <person name="Tuo L."/>
        </authorList>
    </citation>
    <scope>NUCLEOTIDE SEQUENCE [LARGE SCALE GENOMIC DNA]</scope>
    <source>
        <strain evidence="1 2">85</strain>
    </source>
</reference>
<evidence type="ECO:0000313" key="2">
    <source>
        <dbReference type="Proteomes" id="UP000264310"/>
    </source>
</evidence>
<dbReference type="RefSeq" id="WP_116681737.1">
    <property type="nucleotide sequence ID" value="NZ_QURL01000001.1"/>
</dbReference>
<sequence>MQTAATYTLNAWALADRFGMSAAHAVVRLNLVARFGDGWIRKRGLSFETISDDEISGYLADLAA</sequence>
<evidence type="ECO:0000313" key="1">
    <source>
        <dbReference type="EMBL" id="RFC66485.1"/>
    </source>
</evidence>
<name>A0A371XB67_9HYPH</name>
<dbReference type="Proteomes" id="UP000264310">
    <property type="component" value="Unassembled WGS sequence"/>
</dbReference>
<organism evidence="1 2">
    <name type="scientific">Fulvimarina endophytica</name>
    <dbReference type="NCBI Taxonomy" id="2293836"/>
    <lineage>
        <taxon>Bacteria</taxon>
        <taxon>Pseudomonadati</taxon>
        <taxon>Pseudomonadota</taxon>
        <taxon>Alphaproteobacteria</taxon>
        <taxon>Hyphomicrobiales</taxon>
        <taxon>Aurantimonadaceae</taxon>
        <taxon>Fulvimarina</taxon>
    </lineage>
</organism>
<protein>
    <submittedName>
        <fullName evidence="1">Uncharacterized protein</fullName>
    </submittedName>
</protein>
<proteinExistence type="predicted"/>
<accession>A0A371XB67</accession>
<dbReference type="EMBL" id="QURL01000001">
    <property type="protein sequence ID" value="RFC66485.1"/>
    <property type="molecule type" value="Genomic_DNA"/>
</dbReference>
<gene>
    <name evidence="1" type="ORF">DYI37_03315</name>
</gene>
<comment type="caution">
    <text evidence="1">The sequence shown here is derived from an EMBL/GenBank/DDBJ whole genome shotgun (WGS) entry which is preliminary data.</text>
</comment>
<dbReference type="AlphaFoldDB" id="A0A371XB67"/>
<keyword evidence="2" id="KW-1185">Reference proteome</keyword>